<accession>A0A9X1F481</accession>
<reference evidence="2" key="1">
    <citation type="submission" date="2021-04" db="EMBL/GenBank/DDBJ databases">
        <authorList>
            <person name="Pira H."/>
            <person name="Risdian C."/>
            <person name="Wink J."/>
        </authorList>
    </citation>
    <scope>NUCLEOTIDE SEQUENCE</scope>
    <source>
        <strain evidence="2">WH158</strain>
    </source>
</reference>
<dbReference type="Proteomes" id="UP001138681">
    <property type="component" value="Unassembled WGS sequence"/>
</dbReference>
<comment type="caution">
    <text evidence="2">The sequence shown here is derived from an EMBL/GenBank/DDBJ whole genome shotgun (WGS) entry which is preliminary data.</text>
</comment>
<dbReference type="RefSeq" id="WP_218405003.1">
    <property type="nucleotide sequence ID" value="NZ_JAGSPC010000001.1"/>
</dbReference>
<proteinExistence type="predicted"/>
<evidence type="ECO:0000256" key="1">
    <source>
        <dbReference type="SAM" id="MobiDB-lite"/>
    </source>
</evidence>
<gene>
    <name evidence="2" type="ORF">KCG46_09580</name>
</gene>
<evidence type="ECO:0000313" key="2">
    <source>
        <dbReference type="EMBL" id="MBV7259817.1"/>
    </source>
</evidence>
<evidence type="ECO:0000313" key="3">
    <source>
        <dbReference type="Proteomes" id="UP001138681"/>
    </source>
</evidence>
<name>A0A9X1F481_9SPHN</name>
<sequence length="74" mass="7998">MTEARIVSAMERIEAAMERIAKARANAPTPPESSSSDSGGSAKVMALVNAHEKLREEVADTMRELDVLIEDLEA</sequence>
<dbReference type="AlphaFoldDB" id="A0A9X1F481"/>
<organism evidence="2 3">
    <name type="scientific">Erythrobacter crassostreae</name>
    <dbReference type="NCBI Taxonomy" id="2828328"/>
    <lineage>
        <taxon>Bacteria</taxon>
        <taxon>Pseudomonadati</taxon>
        <taxon>Pseudomonadota</taxon>
        <taxon>Alphaproteobacteria</taxon>
        <taxon>Sphingomonadales</taxon>
        <taxon>Erythrobacteraceae</taxon>
        <taxon>Erythrobacter/Porphyrobacter group</taxon>
        <taxon>Erythrobacter</taxon>
    </lineage>
</organism>
<feature type="region of interest" description="Disordered" evidence="1">
    <location>
        <begin position="22"/>
        <end position="43"/>
    </location>
</feature>
<keyword evidence="3" id="KW-1185">Reference proteome</keyword>
<dbReference type="EMBL" id="JAGSPC010000001">
    <property type="protein sequence ID" value="MBV7259817.1"/>
    <property type="molecule type" value="Genomic_DNA"/>
</dbReference>
<protein>
    <submittedName>
        <fullName evidence="2">Uncharacterized protein</fullName>
    </submittedName>
</protein>